<keyword evidence="5" id="KW-1185">Reference proteome</keyword>
<dbReference type="InterPro" id="IPR001451">
    <property type="entry name" value="Hexapep"/>
</dbReference>
<evidence type="ECO:0000313" key="4">
    <source>
        <dbReference type="EMBL" id="ODM19971.1"/>
    </source>
</evidence>
<evidence type="ECO:0000256" key="2">
    <source>
        <dbReference type="ARBA" id="ARBA00022679"/>
    </source>
</evidence>
<dbReference type="PANTHER" id="PTHR23416">
    <property type="entry name" value="SIALIC ACID SYNTHASE-RELATED"/>
    <property type="match status" value="1"/>
</dbReference>
<reference evidence="4 5" key="1">
    <citation type="journal article" date="2016" name="BMC Genomics">
        <title>Comparative genomic and transcriptomic analyses of the Fuzhuan brick tea-fermentation fungus Aspergillus cristatus.</title>
        <authorList>
            <person name="Ge Y."/>
            <person name="Wang Y."/>
            <person name="Liu Y."/>
            <person name="Tan Y."/>
            <person name="Ren X."/>
            <person name="Zhang X."/>
            <person name="Hyde K.D."/>
            <person name="Liu Y."/>
            <person name="Liu Z."/>
        </authorList>
    </citation>
    <scope>NUCLEOTIDE SEQUENCE [LARGE SCALE GENOMIC DNA]</scope>
    <source>
        <strain evidence="4 5">GZAAS20.1005</strain>
    </source>
</reference>
<dbReference type="SUPFAM" id="SSF51161">
    <property type="entry name" value="Trimeric LpxA-like enzymes"/>
    <property type="match status" value="1"/>
</dbReference>
<evidence type="ECO:0000259" key="3">
    <source>
        <dbReference type="Pfam" id="PF12464"/>
    </source>
</evidence>
<comment type="caution">
    <text evidence="4">The sequence shown here is derived from an EMBL/GenBank/DDBJ whole genome shotgun (WGS) entry which is preliminary data.</text>
</comment>
<proteinExistence type="inferred from homology"/>
<dbReference type="VEuPathDB" id="FungiDB:SI65_04957"/>
<dbReference type="GO" id="GO:0016407">
    <property type="term" value="F:acetyltransferase activity"/>
    <property type="evidence" value="ECO:0007669"/>
    <property type="project" value="InterPro"/>
</dbReference>
<dbReference type="InterPro" id="IPR011004">
    <property type="entry name" value="Trimer_LpxA-like_sf"/>
</dbReference>
<evidence type="ECO:0000313" key="5">
    <source>
        <dbReference type="Proteomes" id="UP000094569"/>
    </source>
</evidence>
<dbReference type="InterPro" id="IPR051159">
    <property type="entry name" value="Hexapeptide_acetyltransf"/>
</dbReference>
<dbReference type="OrthoDB" id="25818at2759"/>
<dbReference type="Pfam" id="PF00132">
    <property type="entry name" value="Hexapep"/>
    <property type="match status" value="1"/>
</dbReference>
<protein>
    <recommendedName>
        <fullName evidence="3">Maltose/galactoside acetyltransferase domain-containing protein</fullName>
    </recommendedName>
</protein>
<accession>A0A1E3BGQ7</accession>
<dbReference type="EMBL" id="JXNT01000004">
    <property type="protein sequence ID" value="ODM19971.1"/>
    <property type="molecule type" value="Genomic_DNA"/>
</dbReference>
<feature type="domain" description="Maltose/galactoside acetyltransferase" evidence="3">
    <location>
        <begin position="24"/>
        <end position="76"/>
    </location>
</feature>
<dbReference type="Proteomes" id="UP000094569">
    <property type="component" value="Unassembled WGS sequence"/>
</dbReference>
<dbReference type="AlphaFoldDB" id="A0A1E3BGQ7"/>
<dbReference type="Pfam" id="PF12464">
    <property type="entry name" value="Mac"/>
    <property type="match status" value="1"/>
</dbReference>
<dbReference type="PANTHER" id="PTHR23416:SF23">
    <property type="entry name" value="ACETYLTRANSFERASE C18B11.09C-RELATED"/>
    <property type="match status" value="1"/>
</dbReference>
<dbReference type="STRING" id="573508.A0A1E3BGQ7"/>
<keyword evidence="2" id="KW-0808">Transferase</keyword>
<organism evidence="4 5">
    <name type="scientific">Aspergillus cristatus</name>
    <name type="common">Chinese Fuzhuan brick tea-fermentation fungus</name>
    <name type="synonym">Eurotium cristatum</name>
    <dbReference type="NCBI Taxonomy" id="573508"/>
    <lineage>
        <taxon>Eukaryota</taxon>
        <taxon>Fungi</taxon>
        <taxon>Dikarya</taxon>
        <taxon>Ascomycota</taxon>
        <taxon>Pezizomycotina</taxon>
        <taxon>Eurotiomycetes</taxon>
        <taxon>Eurotiomycetidae</taxon>
        <taxon>Eurotiales</taxon>
        <taxon>Aspergillaceae</taxon>
        <taxon>Aspergillus</taxon>
        <taxon>Aspergillus subgen. Aspergillus</taxon>
    </lineage>
</organism>
<evidence type="ECO:0000256" key="1">
    <source>
        <dbReference type="ARBA" id="ARBA00007274"/>
    </source>
</evidence>
<gene>
    <name evidence="4" type="ORF">SI65_04957</name>
</gene>
<sequence length="183" mass="20301">MAATHKRAEIIALAQDLNGVPMCEQYNPNNPKFLEARHHCCGVTADYNSFNTKTVSYDQIFAKRLEMLRRVVGKVGDGTFVEPPFLPDYGLTILDTSLVVIGDRVQIGTNVSIFSAGHDTSVLSQQKFVEFGHPVFIGDDCWIGGNVVILPGVRIGRDRLLGRGRLLRGMFRLSRWLLGVRVG</sequence>
<dbReference type="Gene3D" id="2.160.10.10">
    <property type="entry name" value="Hexapeptide repeat proteins"/>
    <property type="match status" value="1"/>
</dbReference>
<dbReference type="InterPro" id="IPR024688">
    <property type="entry name" value="Mac_dom"/>
</dbReference>
<comment type="similarity">
    <text evidence="1">Belongs to the transferase hexapeptide repeat family.</text>
</comment>
<dbReference type="GO" id="GO:0008374">
    <property type="term" value="F:O-acyltransferase activity"/>
    <property type="evidence" value="ECO:0007669"/>
    <property type="project" value="TreeGrafter"/>
</dbReference>
<name>A0A1E3BGQ7_ASPCR</name>